<feature type="compositionally biased region" description="Polar residues" evidence="1">
    <location>
        <begin position="183"/>
        <end position="194"/>
    </location>
</feature>
<dbReference type="AlphaFoldDB" id="A0AA36D3J9"/>
<feature type="non-terminal residue" evidence="2">
    <location>
        <position position="1"/>
    </location>
</feature>
<evidence type="ECO:0000256" key="1">
    <source>
        <dbReference type="SAM" id="MobiDB-lite"/>
    </source>
</evidence>
<feature type="region of interest" description="Disordered" evidence="1">
    <location>
        <begin position="290"/>
        <end position="321"/>
    </location>
</feature>
<sequence>MPNSYGLDEIDGLLNFPTAIFDDWYSDVDYQQGITIPSAGTLHGMHFVNDHLDSPTKYDSVSLPARVENGFESTSDTPSFPLYHLPIEASNRFPGPAGTPSSSHDTHYLSPIENYGSGPSASYETLGSVGDEHGFPGFEAHQPLCSGETTNYYSGFQTNQAEPSSSHPPATTPYANPYPTNAVEPSSDSNETNESGLKKKKSSRGRKPIYTGTRAQQNKQSRDKSRKRLKEIHAEMETDINQLPEFLRWFQSVHARFAYASQYKNNAISASNDDSQKAGAMLKLVEKLCGTGSKLNERHQKTGRRVQKSKSLSQPPAATPN</sequence>
<feature type="region of interest" description="Disordered" evidence="1">
    <location>
        <begin position="151"/>
        <end position="226"/>
    </location>
</feature>
<feature type="compositionally biased region" description="Polar residues" evidence="1">
    <location>
        <begin position="309"/>
        <end position="321"/>
    </location>
</feature>
<name>A0AA36D3J9_9BILA</name>
<proteinExistence type="predicted"/>
<feature type="region of interest" description="Disordered" evidence="1">
    <location>
        <begin position="91"/>
        <end position="128"/>
    </location>
</feature>
<evidence type="ECO:0000313" key="3">
    <source>
        <dbReference type="Proteomes" id="UP001177023"/>
    </source>
</evidence>
<dbReference type="EMBL" id="CATQJA010002659">
    <property type="protein sequence ID" value="CAJ0580462.1"/>
    <property type="molecule type" value="Genomic_DNA"/>
</dbReference>
<gene>
    <name evidence="2" type="ORF">MSPICULIGERA_LOCUS18660</name>
</gene>
<feature type="compositionally biased region" description="Basic residues" evidence="1">
    <location>
        <begin position="198"/>
        <end position="207"/>
    </location>
</feature>
<evidence type="ECO:0000313" key="2">
    <source>
        <dbReference type="EMBL" id="CAJ0580462.1"/>
    </source>
</evidence>
<dbReference type="Proteomes" id="UP001177023">
    <property type="component" value="Unassembled WGS sequence"/>
</dbReference>
<reference evidence="2" key="1">
    <citation type="submission" date="2023-06" db="EMBL/GenBank/DDBJ databases">
        <authorList>
            <person name="Delattre M."/>
        </authorList>
    </citation>
    <scope>NUCLEOTIDE SEQUENCE</scope>
    <source>
        <strain evidence="2">AF72</strain>
    </source>
</reference>
<feature type="compositionally biased region" description="Polar residues" evidence="1">
    <location>
        <begin position="151"/>
        <end position="167"/>
    </location>
</feature>
<feature type="compositionally biased region" description="Low complexity" evidence="1">
    <location>
        <begin position="168"/>
        <end position="182"/>
    </location>
</feature>
<keyword evidence="3" id="KW-1185">Reference proteome</keyword>
<accession>A0AA36D3J9</accession>
<comment type="caution">
    <text evidence="2">The sequence shown here is derived from an EMBL/GenBank/DDBJ whole genome shotgun (WGS) entry which is preliminary data.</text>
</comment>
<protein>
    <submittedName>
        <fullName evidence="2">Uncharacterized protein</fullName>
    </submittedName>
</protein>
<organism evidence="2 3">
    <name type="scientific">Mesorhabditis spiculigera</name>
    <dbReference type="NCBI Taxonomy" id="96644"/>
    <lineage>
        <taxon>Eukaryota</taxon>
        <taxon>Metazoa</taxon>
        <taxon>Ecdysozoa</taxon>
        <taxon>Nematoda</taxon>
        <taxon>Chromadorea</taxon>
        <taxon>Rhabditida</taxon>
        <taxon>Rhabditina</taxon>
        <taxon>Rhabditomorpha</taxon>
        <taxon>Rhabditoidea</taxon>
        <taxon>Rhabditidae</taxon>
        <taxon>Mesorhabditinae</taxon>
        <taxon>Mesorhabditis</taxon>
    </lineage>
</organism>